<comment type="caution">
    <text evidence="3">The sequence shown here is derived from an EMBL/GenBank/DDBJ whole genome shotgun (WGS) entry which is preliminary data.</text>
</comment>
<evidence type="ECO:0000313" key="4">
    <source>
        <dbReference type="Proteomes" id="UP000324358"/>
    </source>
</evidence>
<dbReference type="InterPro" id="IPR021255">
    <property type="entry name" value="DUF2807"/>
</dbReference>
<gene>
    <name evidence="3" type="ORF">ES675_05595</name>
</gene>
<keyword evidence="1" id="KW-0732">Signal</keyword>
<organism evidence="3 4">
    <name type="scientific">Bizionia algoritergicola</name>
    <dbReference type="NCBI Taxonomy" id="291187"/>
    <lineage>
        <taxon>Bacteria</taxon>
        <taxon>Pseudomonadati</taxon>
        <taxon>Bacteroidota</taxon>
        <taxon>Flavobacteriia</taxon>
        <taxon>Flavobacteriales</taxon>
        <taxon>Flavobacteriaceae</taxon>
        <taxon>Bizionia</taxon>
    </lineage>
</organism>
<evidence type="ECO:0000313" key="3">
    <source>
        <dbReference type="EMBL" id="TYB75594.1"/>
    </source>
</evidence>
<keyword evidence="4" id="KW-1185">Reference proteome</keyword>
<evidence type="ECO:0000259" key="2">
    <source>
        <dbReference type="Pfam" id="PF10988"/>
    </source>
</evidence>
<dbReference type="PROSITE" id="PS51257">
    <property type="entry name" value="PROKAR_LIPOPROTEIN"/>
    <property type="match status" value="1"/>
</dbReference>
<dbReference type="Proteomes" id="UP000324358">
    <property type="component" value="Unassembled WGS sequence"/>
</dbReference>
<proteinExistence type="predicted"/>
<dbReference type="OrthoDB" id="1466971at2"/>
<feature type="signal peptide" evidence="1">
    <location>
        <begin position="1"/>
        <end position="22"/>
    </location>
</feature>
<reference evidence="3 4" key="1">
    <citation type="submission" date="2019-08" db="EMBL/GenBank/DDBJ databases">
        <title>Genomes of Antarctic Bizionia species.</title>
        <authorList>
            <person name="Bowman J.P."/>
        </authorList>
    </citation>
    <scope>NUCLEOTIDE SEQUENCE [LARGE SCALE GENOMIC DNA]</scope>
    <source>
        <strain evidence="3 4">APA-1</strain>
    </source>
</reference>
<feature type="domain" description="Putative auto-transporter adhesin head GIN" evidence="2">
    <location>
        <begin position="41"/>
        <end position="233"/>
    </location>
</feature>
<dbReference type="EMBL" id="VSKL01000001">
    <property type="protein sequence ID" value="TYB75594.1"/>
    <property type="molecule type" value="Genomic_DNA"/>
</dbReference>
<sequence length="250" mass="27840">MIKKLTYFVVLFALFSCSSEDANDCFQNPGTTIQQTVSVSDFERILVNRDVELILNEAPDFSVIIETGENLLNDVQAIVVGNQLQLTDNNTCNMVRDYGTTKIYVSAPNIKEIRNSSQFDVSSNGVLNYPKLKLVSENFNQTDAFTIGDFRLIVNTTDLIVTSNNLSSFYISGSADDVTIGFYSGIGRFEGRNLMAQKVKIYHRGSNDIIVNPIQELKGDLYGTGDLISVQTPPILEVVQHYQGRLILED</sequence>
<dbReference type="RefSeq" id="WP_066248453.1">
    <property type="nucleotide sequence ID" value="NZ_VSKL01000001.1"/>
</dbReference>
<evidence type="ECO:0000256" key="1">
    <source>
        <dbReference type="SAM" id="SignalP"/>
    </source>
</evidence>
<feature type="chain" id="PRO_5022949181" evidence="1">
    <location>
        <begin position="23"/>
        <end position="250"/>
    </location>
</feature>
<accession>A0A5D0R4R8</accession>
<dbReference type="AlphaFoldDB" id="A0A5D0R4R8"/>
<dbReference type="Gene3D" id="2.160.20.120">
    <property type="match status" value="1"/>
</dbReference>
<dbReference type="Pfam" id="PF10988">
    <property type="entry name" value="DUF2807"/>
    <property type="match status" value="1"/>
</dbReference>
<name>A0A5D0R4R8_9FLAO</name>
<protein>
    <submittedName>
        <fullName evidence="3">DUF2807 domain-containing protein</fullName>
    </submittedName>
</protein>